<organism evidence="1">
    <name type="scientific">marine metagenome</name>
    <dbReference type="NCBI Taxonomy" id="408172"/>
    <lineage>
        <taxon>unclassified sequences</taxon>
        <taxon>metagenomes</taxon>
        <taxon>ecological metagenomes</taxon>
    </lineage>
</organism>
<dbReference type="AlphaFoldDB" id="A0A382WY69"/>
<protein>
    <submittedName>
        <fullName evidence="1">Uncharacterized protein</fullName>
    </submittedName>
</protein>
<accession>A0A382WY69</accession>
<gene>
    <name evidence="1" type="ORF">METZ01_LOCUS416139</name>
</gene>
<proteinExistence type="predicted"/>
<evidence type="ECO:0000313" key="1">
    <source>
        <dbReference type="EMBL" id="SVD63285.1"/>
    </source>
</evidence>
<dbReference type="EMBL" id="UINC01163142">
    <property type="protein sequence ID" value="SVD63285.1"/>
    <property type="molecule type" value="Genomic_DNA"/>
</dbReference>
<reference evidence="1" key="1">
    <citation type="submission" date="2018-05" db="EMBL/GenBank/DDBJ databases">
        <authorList>
            <person name="Lanie J.A."/>
            <person name="Ng W.-L."/>
            <person name="Kazmierczak K.M."/>
            <person name="Andrzejewski T.M."/>
            <person name="Davidsen T.M."/>
            <person name="Wayne K.J."/>
            <person name="Tettelin H."/>
            <person name="Glass J.I."/>
            <person name="Rusch D."/>
            <person name="Podicherti R."/>
            <person name="Tsui H.-C.T."/>
            <person name="Winkler M.E."/>
        </authorList>
    </citation>
    <scope>NUCLEOTIDE SEQUENCE</scope>
</reference>
<sequence>MFVNSVLDNLSSVDVLVVSPDKIQNNIRSKIDNKGNEGAVIFLENYFPLNYDYSDLSSFISKSQFYRFLRFLIGEEYFRGYSEAYIGDLD</sequence>
<name>A0A382WY69_9ZZZZ</name>
<feature type="non-terminal residue" evidence="1">
    <location>
        <position position="90"/>
    </location>
</feature>